<dbReference type="InterPro" id="IPR050488">
    <property type="entry name" value="Ig_Fc_receptor"/>
</dbReference>
<feature type="domain" description="Ig-like" evidence="6">
    <location>
        <begin position="21"/>
        <end position="89"/>
    </location>
</feature>
<evidence type="ECO:0000256" key="4">
    <source>
        <dbReference type="SAM" id="Phobius"/>
    </source>
</evidence>
<feature type="transmembrane region" description="Helical" evidence="4">
    <location>
        <begin position="367"/>
        <end position="390"/>
    </location>
</feature>
<evidence type="ECO:0000313" key="8">
    <source>
        <dbReference type="RefSeq" id="XP_031417128.1"/>
    </source>
</evidence>
<feature type="domain" description="Ig-like" evidence="6">
    <location>
        <begin position="166"/>
        <end position="273"/>
    </location>
</feature>
<evidence type="ECO:0000256" key="2">
    <source>
        <dbReference type="ARBA" id="ARBA00023157"/>
    </source>
</evidence>
<evidence type="ECO:0000313" key="7">
    <source>
        <dbReference type="Proteomes" id="UP000515152"/>
    </source>
</evidence>
<dbReference type="GeneID" id="105908561"/>
<dbReference type="InterPro" id="IPR003598">
    <property type="entry name" value="Ig_sub2"/>
</dbReference>
<dbReference type="InterPro" id="IPR003599">
    <property type="entry name" value="Ig_sub"/>
</dbReference>
<name>A0A6P8EM08_CLUHA</name>
<dbReference type="GO" id="GO:0004888">
    <property type="term" value="F:transmembrane signaling receptor activity"/>
    <property type="evidence" value="ECO:0007669"/>
    <property type="project" value="TreeGrafter"/>
</dbReference>
<dbReference type="PANTHER" id="PTHR11481:SF64">
    <property type="entry name" value="FC RECEPTOR-LIKE PROTEIN 4"/>
    <property type="match status" value="1"/>
</dbReference>
<dbReference type="SMART" id="SM00408">
    <property type="entry name" value="IGc2"/>
    <property type="match status" value="2"/>
</dbReference>
<dbReference type="Proteomes" id="UP000515152">
    <property type="component" value="Chromosome 23"/>
</dbReference>
<dbReference type="KEGG" id="char:105908561"/>
<feature type="compositionally biased region" description="Basic and acidic residues" evidence="3">
    <location>
        <begin position="554"/>
        <end position="566"/>
    </location>
</feature>
<proteinExistence type="predicted"/>
<feature type="chain" id="PRO_5028064099" evidence="5">
    <location>
        <begin position="20"/>
        <end position="566"/>
    </location>
</feature>
<keyword evidence="4" id="KW-1133">Transmembrane helix</keyword>
<dbReference type="InterPro" id="IPR013783">
    <property type="entry name" value="Ig-like_fold"/>
</dbReference>
<dbReference type="InterPro" id="IPR036179">
    <property type="entry name" value="Ig-like_dom_sf"/>
</dbReference>
<accession>A0A6P8EM08</accession>
<evidence type="ECO:0000256" key="5">
    <source>
        <dbReference type="SAM" id="SignalP"/>
    </source>
</evidence>
<reference evidence="8" key="1">
    <citation type="submission" date="2025-08" db="UniProtKB">
        <authorList>
            <consortium name="RefSeq"/>
        </authorList>
    </citation>
    <scope>IDENTIFICATION</scope>
</reference>
<dbReference type="RefSeq" id="XP_031417128.1">
    <property type="nucleotide sequence ID" value="XM_031561268.2"/>
</dbReference>
<dbReference type="InterPro" id="IPR007110">
    <property type="entry name" value="Ig-like_dom"/>
</dbReference>
<gene>
    <name evidence="8" type="primary">LOC105908561</name>
</gene>
<dbReference type="Gene3D" id="2.60.40.10">
    <property type="entry name" value="Immunoglobulins"/>
    <property type="match status" value="2"/>
</dbReference>
<evidence type="ECO:0000256" key="3">
    <source>
        <dbReference type="SAM" id="MobiDB-lite"/>
    </source>
</evidence>
<organism evidence="7 8">
    <name type="scientific">Clupea harengus</name>
    <name type="common">Atlantic herring</name>
    <dbReference type="NCBI Taxonomy" id="7950"/>
    <lineage>
        <taxon>Eukaryota</taxon>
        <taxon>Metazoa</taxon>
        <taxon>Chordata</taxon>
        <taxon>Craniata</taxon>
        <taxon>Vertebrata</taxon>
        <taxon>Euteleostomi</taxon>
        <taxon>Actinopterygii</taxon>
        <taxon>Neopterygii</taxon>
        <taxon>Teleostei</taxon>
        <taxon>Clupei</taxon>
        <taxon>Clupeiformes</taxon>
        <taxon>Clupeoidei</taxon>
        <taxon>Clupeidae</taxon>
        <taxon>Clupea</taxon>
    </lineage>
</organism>
<keyword evidence="4" id="KW-0812">Transmembrane</keyword>
<dbReference type="GO" id="GO:0006955">
    <property type="term" value="P:immune response"/>
    <property type="evidence" value="ECO:0007669"/>
    <property type="project" value="TreeGrafter"/>
</dbReference>
<dbReference type="PANTHER" id="PTHR11481">
    <property type="entry name" value="IMMUNOGLOBULIN FC RECEPTOR"/>
    <property type="match status" value="1"/>
</dbReference>
<dbReference type="GO" id="GO:0009897">
    <property type="term" value="C:external side of plasma membrane"/>
    <property type="evidence" value="ECO:0007669"/>
    <property type="project" value="TreeGrafter"/>
</dbReference>
<dbReference type="GO" id="GO:0007166">
    <property type="term" value="P:cell surface receptor signaling pathway"/>
    <property type="evidence" value="ECO:0007669"/>
    <property type="project" value="TreeGrafter"/>
</dbReference>
<sequence length="566" mass="62195">MRTLLLLTALTVCWFLVEAKPQIKMFPNYGQVYAGDTVILKCSEIPTNKWLFRGQLLEADNQSLILPAASQHSAGDYQCVTAEKSDKFTLRVLDLLAPALLEVLSKNAVVYKNTLVPLQLYVDEGLTDWKCYIARKDTLFHVQIPEDEMTSKTSITFFVEARGENPEIVFCNHKTRGRSNSISLRSTEMEVLLEIPPRPAMLGEPLTLKCEVQGGAEIKTAVFYKDGAQIQTTSDGSYKISAVTDKDQGSYRCKATYRYTYTNPHGAFKEKVDSEPQTLNIRARPPSAVIAHDASTLECSCSAPDCPAAPRFHWYYQESGTAVPAMHTKDAPRLLYDQPGLYACQAFWDDGVSRRSQLFYAAPDSKLIIYVVLALIIAGVLCVAIAFLFLKKRREDSAGQRDVPMKSMRRKKAGEEDDEAKDDAYQSLNETDKNDYHTLQQGDGADGGYEAVGGARSGDGGDGGYEALKAKEQSDVYHSLQPTETPGADGGYEALKGTKQSDTYETLKPTAEGGGDGGVEAIKGSKASATGEESEEKGVYQKLGTDGGDGVYEELGRKRQEDNKED</sequence>
<feature type="domain" description="Ig-like" evidence="6">
    <location>
        <begin position="276"/>
        <end position="346"/>
    </location>
</feature>
<dbReference type="AlphaFoldDB" id="A0A6P8EM08"/>
<feature type="region of interest" description="Disordered" evidence="3">
    <location>
        <begin position="399"/>
        <end position="566"/>
    </location>
</feature>
<dbReference type="PROSITE" id="PS50835">
    <property type="entry name" value="IG_LIKE"/>
    <property type="match status" value="3"/>
</dbReference>
<evidence type="ECO:0000259" key="6">
    <source>
        <dbReference type="PROSITE" id="PS50835"/>
    </source>
</evidence>
<dbReference type="SUPFAM" id="SSF48726">
    <property type="entry name" value="Immunoglobulin"/>
    <property type="match status" value="2"/>
</dbReference>
<evidence type="ECO:0000256" key="1">
    <source>
        <dbReference type="ARBA" id="ARBA00022729"/>
    </source>
</evidence>
<feature type="compositionally biased region" description="Gly residues" evidence="3">
    <location>
        <begin position="444"/>
        <end position="464"/>
    </location>
</feature>
<feature type="signal peptide" evidence="5">
    <location>
        <begin position="1"/>
        <end position="19"/>
    </location>
</feature>
<dbReference type="SMART" id="SM00409">
    <property type="entry name" value="IG"/>
    <property type="match status" value="2"/>
</dbReference>
<dbReference type="Pfam" id="PF13927">
    <property type="entry name" value="Ig_3"/>
    <property type="match status" value="1"/>
</dbReference>
<protein>
    <submittedName>
        <fullName evidence="8">Uncharacterized protein LOC105908561 isoform X1</fullName>
    </submittedName>
</protein>
<keyword evidence="2" id="KW-1015">Disulfide bond</keyword>
<dbReference type="OrthoDB" id="8954737at2759"/>
<keyword evidence="4" id="KW-0472">Membrane</keyword>
<keyword evidence="7" id="KW-1185">Reference proteome</keyword>
<keyword evidence="1 5" id="KW-0732">Signal</keyword>